<gene>
    <name evidence="6" type="ORF">METZ01_LOCUS360426</name>
</gene>
<feature type="non-terminal residue" evidence="6">
    <location>
        <position position="312"/>
    </location>
</feature>
<dbReference type="NCBIfam" id="TIGR01494">
    <property type="entry name" value="ATPase_P-type"/>
    <property type="match status" value="1"/>
</dbReference>
<dbReference type="Pfam" id="PF00702">
    <property type="entry name" value="Hydrolase"/>
    <property type="match status" value="1"/>
</dbReference>
<sequence length="312" mass="32042">TMVWTPLVVFAAPAIGFLFTSTIEQAILTTLLLWVVSCPCSLLLASPVPHAAALTTASSFGLIARGGDILESAAEVQLAMLDKTGTLTSGMPNLSGISVTVGEDEDRALRIAAGLEIRSNHPYARTLLQVTDQRSLKPMSVTGIADGDAGVSGSMRGKPVMLGRADWLKSEGIEIPSEIASSLDASRKAGQGASVLSVDGKAIASFGFSHDDARDGVLETVQALRSQGVMVEILSGDEQASVEAFAKTIGIDPQICRGGVDPEGKAEYVSKRSVGGRTLMAGDGFNDAGALAAADIGVAVGSGEQVNLDAAD</sequence>
<dbReference type="InterPro" id="IPR023299">
    <property type="entry name" value="ATPase_P-typ_cyto_dom_N"/>
</dbReference>
<feature type="non-terminal residue" evidence="6">
    <location>
        <position position="1"/>
    </location>
</feature>
<dbReference type="SUPFAM" id="SSF56784">
    <property type="entry name" value="HAD-like"/>
    <property type="match status" value="1"/>
</dbReference>
<dbReference type="InterPro" id="IPR018303">
    <property type="entry name" value="ATPase_P-typ_P_site"/>
</dbReference>
<proteinExistence type="inferred from homology"/>
<evidence type="ECO:0000313" key="6">
    <source>
        <dbReference type="EMBL" id="SVD07572.1"/>
    </source>
</evidence>
<dbReference type="InterPro" id="IPR036412">
    <property type="entry name" value="HAD-like_sf"/>
</dbReference>
<dbReference type="GO" id="GO:0005524">
    <property type="term" value="F:ATP binding"/>
    <property type="evidence" value="ECO:0007669"/>
    <property type="project" value="InterPro"/>
</dbReference>
<dbReference type="AlphaFoldDB" id="A0A382SDD5"/>
<keyword evidence="4" id="KW-1133">Transmembrane helix</keyword>
<protein>
    <recommendedName>
        <fullName evidence="7">HMA domain-containing protein</fullName>
    </recommendedName>
</protein>
<dbReference type="InterPro" id="IPR051014">
    <property type="entry name" value="Cation_Transport_ATPase_IB"/>
</dbReference>
<dbReference type="PANTHER" id="PTHR48085">
    <property type="entry name" value="CADMIUM/ZINC-TRANSPORTING ATPASE HMA2-RELATED"/>
    <property type="match status" value="1"/>
</dbReference>
<keyword evidence="3" id="KW-0812">Transmembrane</keyword>
<evidence type="ECO:0000256" key="3">
    <source>
        <dbReference type="ARBA" id="ARBA00022692"/>
    </source>
</evidence>
<reference evidence="6" key="1">
    <citation type="submission" date="2018-05" db="EMBL/GenBank/DDBJ databases">
        <authorList>
            <person name="Lanie J.A."/>
            <person name="Ng W.-L."/>
            <person name="Kazmierczak K.M."/>
            <person name="Andrzejewski T.M."/>
            <person name="Davidsen T.M."/>
            <person name="Wayne K.J."/>
            <person name="Tettelin H."/>
            <person name="Glass J.I."/>
            <person name="Rusch D."/>
            <person name="Podicherti R."/>
            <person name="Tsui H.-C.T."/>
            <person name="Winkler M.E."/>
        </authorList>
    </citation>
    <scope>NUCLEOTIDE SEQUENCE</scope>
</reference>
<comment type="subcellular location">
    <subcellularLocation>
        <location evidence="1">Membrane</location>
    </subcellularLocation>
</comment>
<comment type="similarity">
    <text evidence="2">Belongs to the cation transport ATPase (P-type) (TC 3.A.3) family. Type IB subfamily.</text>
</comment>
<evidence type="ECO:0000256" key="5">
    <source>
        <dbReference type="ARBA" id="ARBA00023136"/>
    </source>
</evidence>
<dbReference type="GO" id="GO:0016887">
    <property type="term" value="F:ATP hydrolysis activity"/>
    <property type="evidence" value="ECO:0007669"/>
    <property type="project" value="InterPro"/>
</dbReference>
<organism evidence="6">
    <name type="scientific">marine metagenome</name>
    <dbReference type="NCBI Taxonomy" id="408172"/>
    <lineage>
        <taxon>unclassified sequences</taxon>
        <taxon>metagenomes</taxon>
        <taxon>ecological metagenomes</taxon>
    </lineage>
</organism>
<name>A0A382SDD5_9ZZZZ</name>
<evidence type="ECO:0008006" key="7">
    <source>
        <dbReference type="Google" id="ProtNLM"/>
    </source>
</evidence>
<evidence type="ECO:0000256" key="2">
    <source>
        <dbReference type="ARBA" id="ARBA00006024"/>
    </source>
</evidence>
<dbReference type="PRINTS" id="PR00119">
    <property type="entry name" value="CATATPASE"/>
</dbReference>
<dbReference type="GO" id="GO:0015086">
    <property type="term" value="F:cadmium ion transmembrane transporter activity"/>
    <property type="evidence" value="ECO:0007669"/>
    <property type="project" value="TreeGrafter"/>
</dbReference>
<accession>A0A382SDD5</accession>
<dbReference type="EMBL" id="UINC01128055">
    <property type="protein sequence ID" value="SVD07572.1"/>
    <property type="molecule type" value="Genomic_DNA"/>
</dbReference>
<dbReference type="Gene3D" id="3.40.50.1000">
    <property type="entry name" value="HAD superfamily/HAD-like"/>
    <property type="match status" value="1"/>
</dbReference>
<dbReference type="PANTHER" id="PTHR48085:SF5">
    <property type="entry name" value="CADMIUM_ZINC-TRANSPORTING ATPASE HMA4-RELATED"/>
    <property type="match status" value="1"/>
</dbReference>
<evidence type="ECO:0000256" key="4">
    <source>
        <dbReference type="ARBA" id="ARBA00022989"/>
    </source>
</evidence>
<dbReference type="GO" id="GO:0016020">
    <property type="term" value="C:membrane"/>
    <property type="evidence" value="ECO:0007669"/>
    <property type="project" value="UniProtKB-SubCell"/>
</dbReference>
<dbReference type="Gene3D" id="3.40.1110.10">
    <property type="entry name" value="Calcium-transporting ATPase, cytoplasmic domain N"/>
    <property type="match status" value="1"/>
</dbReference>
<dbReference type="InterPro" id="IPR023214">
    <property type="entry name" value="HAD_sf"/>
</dbReference>
<keyword evidence="5" id="KW-0472">Membrane</keyword>
<dbReference type="PROSITE" id="PS00154">
    <property type="entry name" value="ATPASE_E1_E2"/>
    <property type="match status" value="1"/>
</dbReference>
<dbReference type="InterPro" id="IPR001757">
    <property type="entry name" value="P_typ_ATPase"/>
</dbReference>
<evidence type="ECO:0000256" key="1">
    <source>
        <dbReference type="ARBA" id="ARBA00004370"/>
    </source>
</evidence>